<dbReference type="EMBL" id="JABMCI010000071">
    <property type="protein sequence ID" value="NUU19708.1"/>
    <property type="molecule type" value="Genomic_DNA"/>
</dbReference>
<dbReference type="GO" id="GO:0016747">
    <property type="term" value="F:acyltransferase activity, transferring groups other than amino-acyl groups"/>
    <property type="evidence" value="ECO:0007669"/>
    <property type="project" value="InterPro"/>
</dbReference>
<name>A0A7Y6A4M4_9CELL</name>
<accession>A0A7Y6A4M4</accession>
<dbReference type="RefSeq" id="WP_175349613.1">
    <property type="nucleotide sequence ID" value="NZ_JABMCI010000071.1"/>
</dbReference>
<sequence>MVVSDGARGTPSHVRPARATDLPATRAVLARALAHDPLMDWIFGSHPRREAVVAAFLWAPIEAYTLAGTAWLVIDDERAVGAAAWSVPVTQPTAADGGPELPGRAMVDLLVPADHVALVRSGFAAMHGQLPEEPHALLHFLGVDADRRGQGIGGTLIEAGLAAIPADLPAHVNTTVDANVRLYESHGFVRVSSVRLGEQGPVMHGLRRPAPGLRR</sequence>
<dbReference type="PROSITE" id="PS51186">
    <property type="entry name" value="GNAT"/>
    <property type="match status" value="1"/>
</dbReference>
<keyword evidence="2" id="KW-0808">Transferase</keyword>
<reference evidence="2 3" key="1">
    <citation type="submission" date="2020-05" db="EMBL/GenBank/DDBJ databases">
        <title>Genome Sequencing of Type Strains.</title>
        <authorList>
            <person name="Lemaire J.F."/>
            <person name="Inderbitzin P."/>
            <person name="Gregorio O.A."/>
            <person name="Collins S.B."/>
            <person name="Wespe N."/>
            <person name="Knight-Connoni V."/>
        </authorList>
    </citation>
    <scope>NUCLEOTIDE SEQUENCE [LARGE SCALE GENOMIC DNA]</scope>
    <source>
        <strain evidence="2 3">ATCC 25174</strain>
    </source>
</reference>
<feature type="domain" description="N-acetyltransferase" evidence="1">
    <location>
        <begin position="12"/>
        <end position="209"/>
    </location>
</feature>
<dbReference type="CDD" id="cd04301">
    <property type="entry name" value="NAT_SF"/>
    <property type="match status" value="1"/>
</dbReference>
<gene>
    <name evidence="2" type="ORF">HP550_20900</name>
</gene>
<dbReference type="SUPFAM" id="SSF55729">
    <property type="entry name" value="Acyl-CoA N-acyltransferases (Nat)"/>
    <property type="match status" value="1"/>
</dbReference>
<proteinExistence type="predicted"/>
<dbReference type="PANTHER" id="PTHR42791">
    <property type="entry name" value="GNAT FAMILY ACETYLTRANSFERASE"/>
    <property type="match status" value="1"/>
</dbReference>
<dbReference type="InterPro" id="IPR000182">
    <property type="entry name" value="GNAT_dom"/>
</dbReference>
<dbReference type="PANTHER" id="PTHR42791:SF1">
    <property type="entry name" value="N-ACETYLTRANSFERASE DOMAIN-CONTAINING PROTEIN"/>
    <property type="match status" value="1"/>
</dbReference>
<dbReference type="Proteomes" id="UP000565724">
    <property type="component" value="Unassembled WGS sequence"/>
</dbReference>
<dbReference type="AlphaFoldDB" id="A0A7Y6A4M4"/>
<dbReference type="Gene3D" id="3.40.630.30">
    <property type="match status" value="1"/>
</dbReference>
<dbReference type="InterPro" id="IPR052523">
    <property type="entry name" value="Trichothecene_AcTrans"/>
</dbReference>
<keyword evidence="3" id="KW-1185">Reference proteome</keyword>
<evidence type="ECO:0000313" key="2">
    <source>
        <dbReference type="EMBL" id="NUU19708.1"/>
    </source>
</evidence>
<protein>
    <submittedName>
        <fullName evidence="2">GNAT family N-acetyltransferase</fullName>
    </submittedName>
</protein>
<evidence type="ECO:0000259" key="1">
    <source>
        <dbReference type="PROSITE" id="PS51186"/>
    </source>
</evidence>
<organism evidence="2 3">
    <name type="scientific">Cellulomonas humilata</name>
    <dbReference type="NCBI Taxonomy" id="144055"/>
    <lineage>
        <taxon>Bacteria</taxon>
        <taxon>Bacillati</taxon>
        <taxon>Actinomycetota</taxon>
        <taxon>Actinomycetes</taxon>
        <taxon>Micrococcales</taxon>
        <taxon>Cellulomonadaceae</taxon>
        <taxon>Cellulomonas</taxon>
    </lineage>
</organism>
<dbReference type="InterPro" id="IPR016181">
    <property type="entry name" value="Acyl_CoA_acyltransferase"/>
</dbReference>
<comment type="caution">
    <text evidence="2">The sequence shown here is derived from an EMBL/GenBank/DDBJ whole genome shotgun (WGS) entry which is preliminary data.</text>
</comment>
<dbReference type="Pfam" id="PF13508">
    <property type="entry name" value="Acetyltransf_7"/>
    <property type="match status" value="1"/>
</dbReference>
<evidence type="ECO:0000313" key="3">
    <source>
        <dbReference type="Proteomes" id="UP000565724"/>
    </source>
</evidence>